<proteinExistence type="predicted"/>
<sequence length="1075" mass="124671">MELWLCEQLIQASYEKNPAWLENISQLTSIARGKDKVTCMQMMWGTTQIKNFLLGNNYTPPKIIQGSGFTTVPSQKDQQATQTTTTATIQTGRKATATTYSHYALNGLLIFVVWILFLVIIRNMLRFFYDVFNSRRIIYLKVLLPRGQSKLDREQEKELAKDMKEKIWRMAQVFHNMHKIWSLSMRDTVMKNIFDKPKFTLIYHYEDGILDFMIGAYPEYQQILEGAISAQFPNCSIEKTTRPHFFKRKYRDIMPLEPKKDPIFNIKIYKQQPDDPINNIVDAIGKVSRYDTLSIVIPIKPVGHKFNLRSQKAVDRLYKNLSVYEHRNQWRKYIIMPRKLIWFLISGPSKEMMTSKKEEENVTMVRMVKAKEDYLNSMGEEAALPFFDSGMMIVTSSDEKENLESNIDNIVSGTTVYGDEYGNEIEDPQTKADMFWWIFKPLRKMALNNFIIGFFYKKFDFGINELTSLFHFPDATYNRTPIISWMQYKVLPAPENLPIPKDFNGYIMWGVLAETYRWGKLDTILADYKKHRAVAETMHNEEVWEPIEKFTQTQLEGKEIVEKKDEKWNMKKFVRSMVQKKWFWYKLYKDAILLGTNIYRNMLSPVYMKRDDRMRHHYCIGKSGTWKSVFLQTIARQDVRNGDGLCLIDPHGDLAEDMLAYIPKERAKDVVYFDAGDENRPMGLNLYEIATLDEADRVVNDATEIFIKMFGPEIFGPRLQEYFKYGSLTLLEDFEDRPTLLDIVRLFTDEGYREYKVKKVTNPTVKNRREKTFNAMGEKEKQEIIPYFSAKFVSFNTNRLIRNIIGQTKSAFRFEDIMDNGKILIINLSKGRIGESNANLLGMIIVSKIYTAAMARARMKEEDRKDFFLYVDEFQNFVSGTFADILSEARKYRLSLIMAHQYIAQLEPPKGLGDVGGGKNDVKAAVFGNVGTMQSFKVGAPDAEFLEKEYAPVLSTEDIVGIANYKAYIKLNIDNSTSRAFSMNMIYTTDYKNKKIVAILKEYSGKKYGRKREFVDAEMEARLGGSTDESKLPEKTDAEKIAEQEAAIVAANQPKLEAPHVPITQERIAEPTPAI</sequence>
<dbReference type="EMBL" id="AMFJ01036118">
    <property type="protein sequence ID" value="EKD25167.1"/>
    <property type="molecule type" value="Genomic_DNA"/>
</dbReference>
<dbReference type="CDD" id="cd01127">
    <property type="entry name" value="TrwB_TraG_TraD_VirD4"/>
    <property type="match status" value="1"/>
</dbReference>
<protein>
    <recommendedName>
        <fullName evidence="3">Type IV secretion system coupling protein TraD DNA-binding domain-containing protein</fullName>
    </recommendedName>
</protein>
<keyword evidence="1" id="KW-0472">Membrane</keyword>
<evidence type="ECO:0000313" key="2">
    <source>
        <dbReference type="EMBL" id="EKD25167.1"/>
    </source>
</evidence>
<keyword evidence="1" id="KW-1133">Transmembrane helix</keyword>
<reference evidence="2" key="1">
    <citation type="journal article" date="2012" name="Science">
        <title>Fermentation, hydrogen, and sulfur metabolism in multiple uncultivated bacterial phyla.</title>
        <authorList>
            <person name="Wrighton K.C."/>
            <person name="Thomas B.C."/>
            <person name="Sharon I."/>
            <person name="Miller C.S."/>
            <person name="Castelle C.J."/>
            <person name="VerBerkmoes N.C."/>
            <person name="Wilkins M.J."/>
            <person name="Hettich R.L."/>
            <person name="Lipton M.S."/>
            <person name="Williams K.H."/>
            <person name="Long P.E."/>
            <person name="Banfield J.F."/>
        </authorList>
    </citation>
    <scope>NUCLEOTIDE SEQUENCE [LARGE SCALE GENOMIC DNA]</scope>
</reference>
<organism evidence="2">
    <name type="scientific">uncultured bacterium</name>
    <name type="common">gcode 4</name>
    <dbReference type="NCBI Taxonomy" id="1234023"/>
    <lineage>
        <taxon>Bacteria</taxon>
        <taxon>environmental samples</taxon>
    </lineage>
</organism>
<dbReference type="Gene3D" id="3.40.50.300">
    <property type="entry name" value="P-loop containing nucleotide triphosphate hydrolases"/>
    <property type="match status" value="2"/>
</dbReference>
<accession>K1XIZ8</accession>
<keyword evidence="1" id="KW-0812">Transmembrane</keyword>
<dbReference type="AlphaFoldDB" id="K1XIZ8"/>
<dbReference type="InterPro" id="IPR051162">
    <property type="entry name" value="T4SS_component"/>
</dbReference>
<evidence type="ECO:0008006" key="3">
    <source>
        <dbReference type="Google" id="ProtNLM"/>
    </source>
</evidence>
<gene>
    <name evidence="2" type="ORF">ACD_80C00111G0004</name>
</gene>
<name>K1XIZ8_9BACT</name>
<feature type="transmembrane region" description="Helical" evidence="1">
    <location>
        <begin position="103"/>
        <end position="125"/>
    </location>
</feature>
<dbReference type="SUPFAM" id="SSF52540">
    <property type="entry name" value="P-loop containing nucleoside triphosphate hydrolases"/>
    <property type="match status" value="1"/>
</dbReference>
<dbReference type="InterPro" id="IPR027417">
    <property type="entry name" value="P-loop_NTPase"/>
</dbReference>
<dbReference type="PANTHER" id="PTHR30121">
    <property type="entry name" value="UNCHARACTERIZED PROTEIN YJGR-RELATED"/>
    <property type="match status" value="1"/>
</dbReference>
<evidence type="ECO:0000256" key="1">
    <source>
        <dbReference type="SAM" id="Phobius"/>
    </source>
</evidence>
<comment type="caution">
    <text evidence="2">The sequence shown here is derived from an EMBL/GenBank/DDBJ whole genome shotgun (WGS) entry which is preliminary data.</text>
</comment>
<dbReference type="PANTHER" id="PTHR30121:SF11">
    <property type="entry name" value="AAA+ ATPASE DOMAIN-CONTAINING PROTEIN"/>
    <property type="match status" value="1"/>
</dbReference>